<dbReference type="GeneID" id="100371519"/>
<evidence type="ECO:0000256" key="4">
    <source>
        <dbReference type="ARBA" id="ARBA00022692"/>
    </source>
</evidence>
<evidence type="ECO:0000256" key="3">
    <source>
        <dbReference type="ARBA" id="ARBA00022448"/>
    </source>
</evidence>
<keyword evidence="10" id="KW-0249">Electron transport</keyword>
<protein>
    <recommendedName>
        <fullName evidence="10">Succinate dehydrogenase [ubiquinone] cytochrome b small subunit</fullName>
    </recommendedName>
</protein>
<reference evidence="12" key="1">
    <citation type="submission" date="2025-08" db="UniProtKB">
        <authorList>
            <consortium name="RefSeq"/>
        </authorList>
    </citation>
    <scope>IDENTIFICATION</scope>
    <source>
        <tissue evidence="12">Testes</tissue>
    </source>
</reference>
<keyword evidence="10" id="KW-0408">Iron</keyword>
<dbReference type="Pfam" id="PF05328">
    <property type="entry name" value="CybS"/>
    <property type="match status" value="1"/>
</dbReference>
<keyword evidence="10" id="KW-0479">Metal-binding</keyword>
<evidence type="ECO:0000256" key="1">
    <source>
        <dbReference type="ARBA" id="ARBA00004448"/>
    </source>
</evidence>
<keyword evidence="10" id="KW-0349">Heme</keyword>
<gene>
    <name evidence="12" type="primary">LOC100371519</name>
</gene>
<keyword evidence="9 10" id="KW-0472">Membrane</keyword>
<keyword evidence="4" id="KW-0812">Transmembrane</keyword>
<proteinExistence type="inferred from homology"/>
<dbReference type="PANTHER" id="PTHR13337:SF2">
    <property type="entry name" value="SUCCINATE DEHYDROGENASE [UBIQUINONE] CYTOCHROME B SMALL SUBUNIT, MITOCHONDRIAL"/>
    <property type="match status" value="1"/>
</dbReference>
<organism evidence="11 12">
    <name type="scientific">Saccoglossus kowalevskii</name>
    <name type="common">Acorn worm</name>
    <dbReference type="NCBI Taxonomy" id="10224"/>
    <lineage>
        <taxon>Eukaryota</taxon>
        <taxon>Metazoa</taxon>
        <taxon>Hemichordata</taxon>
        <taxon>Enteropneusta</taxon>
        <taxon>Harrimaniidae</taxon>
        <taxon>Saccoglossus</taxon>
    </lineage>
</organism>
<comment type="subcellular location">
    <subcellularLocation>
        <location evidence="1 10">Mitochondrion inner membrane</location>
        <topology evidence="1 10">Multi-pass membrane protein</topology>
    </subcellularLocation>
</comment>
<accession>A0ABM0GQ41</accession>
<evidence type="ECO:0000256" key="2">
    <source>
        <dbReference type="ARBA" id="ARBA00007294"/>
    </source>
</evidence>
<keyword evidence="3 10" id="KW-0813">Transport</keyword>
<dbReference type="RefSeq" id="XP_002734848.1">
    <property type="nucleotide sequence ID" value="XM_002734802.2"/>
</dbReference>
<keyword evidence="11" id="KW-1185">Reference proteome</keyword>
<dbReference type="InterPro" id="IPR034804">
    <property type="entry name" value="SQR/QFR_C/D"/>
</dbReference>
<keyword evidence="7" id="KW-1133">Transmembrane helix</keyword>
<dbReference type="SUPFAM" id="SSF81343">
    <property type="entry name" value="Fumarate reductase respiratory complex transmembrane subunits"/>
    <property type="match status" value="1"/>
</dbReference>
<comment type="similarity">
    <text evidence="2 10">Belongs to the CybS family.</text>
</comment>
<name>A0ABM0GQ41_SACKO</name>
<keyword evidence="8 10" id="KW-0496">Mitochondrion</keyword>
<dbReference type="Gene3D" id="1.20.1300.10">
    <property type="entry name" value="Fumarate reductase/succinate dehydrogenase, transmembrane subunit"/>
    <property type="match status" value="1"/>
</dbReference>
<evidence type="ECO:0000313" key="11">
    <source>
        <dbReference type="Proteomes" id="UP000694865"/>
    </source>
</evidence>
<keyword evidence="6 10" id="KW-0809">Transit peptide</keyword>
<evidence type="ECO:0000256" key="7">
    <source>
        <dbReference type="ARBA" id="ARBA00022989"/>
    </source>
</evidence>
<keyword evidence="10" id="KW-0816">Tricarboxylic acid cycle</keyword>
<dbReference type="Proteomes" id="UP000694865">
    <property type="component" value="Unplaced"/>
</dbReference>
<dbReference type="InterPro" id="IPR007992">
    <property type="entry name" value="CybS"/>
</dbReference>
<comment type="function">
    <text evidence="10">Membrane-anchoring subunit of succinate dehydrogenase (SDH) that is involved in complex II of the mitochondrial electron transport chain and is responsible for transferring electrons from succinate to ubiquinone (coenzyme Q).</text>
</comment>
<sequence length="155" mass="16958">MAAAVFLRSSRAFMLGPRAMTRTFIKPRHTLGHPALLTTTIHTSPQHDQQIQTSGFLASSHWNAERVLATGLLLAFPTAFITQCPALDYVLAAGVTLHGHWGLQQIVTDYVHGDMIPKVAHASLYGLSIAAFAGLCYFNYNDVGIVKGILELWKL</sequence>
<evidence type="ECO:0000313" key="12">
    <source>
        <dbReference type="RefSeq" id="XP_002734848.1"/>
    </source>
</evidence>
<keyword evidence="5 10" id="KW-0999">Mitochondrion inner membrane</keyword>
<dbReference type="PANTHER" id="PTHR13337">
    <property type="entry name" value="SUCCINATE DEHYDROGENASE"/>
    <property type="match status" value="1"/>
</dbReference>
<evidence type="ECO:0000256" key="5">
    <source>
        <dbReference type="ARBA" id="ARBA00022792"/>
    </source>
</evidence>
<evidence type="ECO:0000256" key="6">
    <source>
        <dbReference type="ARBA" id="ARBA00022946"/>
    </source>
</evidence>
<evidence type="ECO:0000256" key="9">
    <source>
        <dbReference type="ARBA" id="ARBA00023136"/>
    </source>
</evidence>
<evidence type="ECO:0000256" key="10">
    <source>
        <dbReference type="RuleBase" id="RU364031"/>
    </source>
</evidence>
<dbReference type="CDD" id="cd03496">
    <property type="entry name" value="SQR_TypeC_CybS"/>
    <property type="match status" value="1"/>
</dbReference>
<evidence type="ECO:0000256" key="8">
    <source>
        <dbReference type="ARBA" id="ARBA00023128"/>
    </source>
</evidence>